<evidence type="ECO:0000256" key="2">
    <source>
        <dbReference type="SAM" id="Phobius"/>
    </source>
</evidence>
<accession>A0A9W7L8S0</accession>
<feature type="region of interest" description="Disordered" evidence="1">
    <location>
        <begin position="77"/>
        <end position="98"/>
    </location>
</feature>
<keyword evidence="2" id="KW-0472">Membrane</keyword>
<proteinExistence type="predicted"/>
<reference evidence="4" key="1">
    <citation type="journal article" date="2023" name="Commun. Biol.">
        <title>Genome analysis of Parmales, the sister group of diatoms, reveals the evolutionary specialization of diatoms from phago-mixotrophs to photoautotrophs.</title>
        <authorList>
            <person name="Ban H."/>
            <person name="Sato S."/>
            <person name="Yoshikawa S."/>
            <person name="Yamada K."/>
            <person name="Nakamura Y."/>
            <person name="Ichinomiya M."/>
            <person name="Sato N."/>
            <person name="Blanc-Mathieu R."/>
            <person name="Endo H."/>
            <person name="Kuwata A."/>
            <person name="Ogata H."/>
        </authorList>
    </citation>
    <scope>NUCLEOTIDE SEQUENCE [LARGE SCALE GENOMIC DNA]</scope>
</reference>
<dbReference type="OrthoDB" id="1658288at2759"/>
<feature type="compositionally biased region" description="Polar residues" evidence="1">
    <location>
        <begin position="682"/>
        <end position="698"/>
    </location>
</feature>
<organism evidence="3 4">
    <name type="scientific">Triparma columacea</name>
    <dbReference type="NCBI Taxonomy" id="722753"/>
    <lineage>
        <taxon>Eukaryota</taxon>
        <taxon>Sar</taxon>
        <taxon>Stramenopiles</taxon>
        <taxon>Ochrophyta</taxon>
        <taxon>Bolidophyceae</taxon>
        <taxon>Parmales</taxon>
        <taxon>Triparmaceae</taxon>
        <taxon>Triparma</taxon>
    </lineage>
</organism>
<feature type="compositionally biased region" description="Basic residues" evidence="1">
    <location>
        <begin position="409"/>
        <end position="418"/>
    </location>
</feature>
<feature type="region of interest" description="Disordered" evidence="1">
    <location>
        <begin position="1538"/>
        <end position="1567"/>
    </location>
</feature>
<feature type="region of interest" description="Disordered" evidence="1">
    <location>
        <begin position="180"/>
        <end position="203"/>
    </location>
</feature>
<gene>
    <name evidence="3" type="ORF">TrCOL_g1124</name>
</gene>
<feature type="transmembrane region" description="Helical" evidence="2">
    <location>
        <begin position="32"/>
        <end position="50"/>
    </location>
</feature>
<feature type="region of interest" description="Disordered" evidence="1">
    <location>
        <begin position="665"/>
        <end position="698"/>
    </location>
</feature>
<evidence type="ECO:0000313" key="4">
    <source>
        <dbReference type="Proteomes" id="UP001165065"/>
    </source>
</evidence>
<name>A0A9W7L8S0_9STRA</name>
<feature type="compositionally biased region" description="Low complexity" evidence="1">
    <location>
        <begin position="193"/>
        <end position="203"/>
    </location>
</feature>
<comment type="caution">
    <text evidence="3">The sequence shown here is derived from an EMBL/GenBank/DDBJ whole genome shotgun (WGS) entry which is preliminary data.</text>
</comment>
<dbReference type="Proteomes" id="UP001165065">
    <property type="component" value="Unassembled WGS sequence"/>
</dbReference>
<dbReference type="InterPro" id="IPR029058">
    <property type="entry name" value="AB_hydrolase_fold"/>
</dbReference>
<feature type="region of interest" description="Disordered" evidence="1">
    <location>
        <begin position="400"/>
        <end position="439"/>
    </location>
</feature>
<sequence>MGVIQALFLKPVSQILPYLPTPPFLSYIQAKYYDYTLIATTVLLFILLLVQTTAFSRPPRVTRKGKISRNNKIKLKFTPEQGFGDPNSPPPPYSSSSSIPNLPDSFAPLLSSSHLDIILSSLSPELLHGSHLQSTITLKPGVHTVPFNKDTSRPQLTVHAGPQSSPSTINVDLKIGTDDLTPAQDLDPTVPTSSRSKSMVKSGSIKLSPPLPLTNVAPTLIHLPNLFEDKALPEMRRVQILDWLLSSLYNVADFVERCLWRLESYCTISLGSVQLTPIYRGGSHPHFRLSLSFSGHVTLFKCLPVPFINVALPTFVIPAPHAMLENLATEQPLASASIKHNNLPYQSIIQSLSSSLSTFTLTNRSLATPFGVSVDVLVPGGMNVTLESVVGRDLLKGRRKEDDFGARSTHPRKGRRTSRQNGATPSSVKSTNNEKGNEIEEMINPWSIDVEVKGKVDDDRIEVNIKRLSAGVRGEEGSSDVTLQGGFVLSSPPPSPSPSSTSTKLFQSKPPSISSILLDNFFPKSFPTSLSTTDHKVSPPSKSGFDTLLLDYSFSLPSTTHLDALSVCIGVDHPMLNGSTRVSMIAESLTASGFVSSAVGSKLTLPMRKRDLLTSLPVVSLAAQIGNIFIPDDADAYTDDGITRGHPKFEGGRVTIEVLGGVQEDVGTQGGGGEKTLKRIPSNVSNASEGSAGNMGDEQTQAINTRKGRSTSKDGGKRIVEGIKIKADFGALFDFLSETIVTEFPELDIFEGQKIFSSCQGSASGSMQLHLVPPASPSSLSPSDNQFHIHFSGSNFALTIDSSSVSLSHRRILIPSGTTVSASVVKSVVDMALDGITSCEVAWDFQGASPVLQVTDVGTTPETTDFEKKKTAEILLSALRQGRLNLNVSSVGGIHITKAKTARERKEGMFDWKFFNALVNPDADNTQKLIDVLHHRPTMHKVMEILDLVNPELHDIAKYILTQLWRAKDILDSEGVSDPKHVIPGGKMGRLLSLLVSGDLSVVDSWMSVVAGITSGEGLDTLAVKEILRNNIRLYDEYAAEIDRAVKWAALLLNPWMDPPQNFVETDVKPLSEISYHRDLFKTIPSAKAIYNIIDRDKQIPLSITFSNSISRVAPYMSLDQVRYILASRRDEDWQPRDLRRLRYISSVKKKVLEISEAYGGLSFLPQSFLVSIFVGEATRSSLKARPNSQDLDTLGFQLSPAGRIASYNDLTAVSPRRTHKFTNSDFDPGAGGDDTDEEDVYELGDSLLGPSDVAILLQAGLTSPLKGSTVVQLNQRMLLDLVASQPRSFAVAVLAEIGTPGGHGSPRVLAGALMALLETNQESFNSAHKLDMGVLLESWLGIAIPRREQYMAGGRWARQSYYEAIYRVAKNVLEDAETYMALKGYLQRRRDHTEEEPVPLSPLLAVEGEEGAQEAVDMAKAKDTIESAKGLNQGLKDLSCSAIEAIQEADKLGRAWMAGNRNESRDRASKAYEAAFKICREVLQADKLAFQCSWLKKFYTRNYDALMILTVYDNVMNDVDKVRDWMDVLNAGAQSADAAAEEDGHVSPGTPPSTPTRSRLKSSGSASAMEVESTYFRNIGKDSDDKVTVETIIDAMFFDPAEKRDLKNDPLCFLLLPNPEGDYDFTIISAMGVITEGKKGTEMEEAYSRLKIKRGVETIRADTATVRSFEYNASKIEEAIAECGTPFGFVGYSQGCANSLTAESLLNSGTPKQRKMLDQLVCRQLLYSAANGSMHGSCSDMKAQKLIVMGEQAFKYHQGYFSRAFISSVLKGLNDVMDSSAFQKFLGGAQSMLPDGCKAFWREAQHKVDVPTVTIRGVMENHTTPESLEMLKESLTKQSGNPMHDSQVHVYDAVGHPVYTKNRNAKIVELEDMGGAVQRTHHWSPLNKEVDLVTTNKDKTMCSFDCAKDRHIFPFVEVNARFGIIKVKGGE</sequence>
<keyword evidence="2" id="KW-0812">Transmembrane</keyword>
<dbReference type="SUPFAM" id="SSF53474">
    <property type="entry name" value="alpha/beta-Hydrolases"/>
    <property type="match status" value="1"/>
</dbReference>
<keyword evidence="4" id="KW-1185">Reference proteome</keyword>
<evidence type="ECO:0000256" key="1">
    <source>
        <dbReference type="SAM" id="MobiDB-lite"/>
    </source>
</evidence>
<evidence type="ECO:0000313" key="3">
    <source>
        <dbReference type="EMBL" id="GMI38381.1"/>
    </source>
</evidence>
<keyword evidence="2" id="KW-1133">Transmembrane helix</keyword>
<dbReference type="EMBL" id="BRYA01000085">
    <property type="protein sequence ID" value="GMI38381.1"/>
    <property type="molecule type" value="Genomic_DNA"/>
</dbReference>
<feature type="region of interest" description="Disordered" evidence="1">
    <location>
        <begin position="486"/>
        <end position="506"/>
    </location>
</feature>
<feature type="compositionally biased region" description="Polar residues" evidence="1">
    <location>
        <begin position="419"/>
        <end position="434"/>
    </location>
</feature>
<protein>
    <submittedName>
        <fullName evidence="3">Uncharacterized protein</fullName>
    </submittedName>
</protein>